<comment type="caution">
    <text evidence="1">The sequence shown here is derived from an EMBL/GenBank/DDBJ whole genome shotgun (WGS) entry which is preliminary data.</text>
</comment>
<organism evidence="1 2">
    <name type="scientific">Mesorhizobium mediterraneum</name>
    <dbReference type="NCBI Taxonomy" id="43617"/>
    <lineage>
        <taxon>Bacteria</taxon>
        <taxon>Pseudomonadati</taxon>
        <taxon>Pseudomonadota</taxon>
        <taxon>Alphaproteobacteria</taxon>
        <taxon>Hyphomicrobiales</taxon>
        <taxon>Phyllobacteriaceae</taxon>
        <taxon>Mesorhizobium</taxon>
    </lineage>
</organism>
<dbReference type="GO" id="GO:0045892">
    <property type="term" value="P:negative regulation of DNA-templated transcription"/>
    <property type="evidence" value="ECO:0007669"/>
    <property type="project" value="InterPro"/>
</dbReference>
<evidence type="ECO:0000313" key="2">
    <source>
        <dbReference type="Proteomes" id="UP000216215"/>
    </source>
</evidence>
<dbReference type="Proteomes" id="UP000216215">
    <property type="component" value="Unassembled WGS sequence"/>
</dbReference>
<protein>
    <submittedName>
        <fullName evidence="1">Transcriptional regulator</fullName>
    </submittedName>
</protein>
<dbReference type="RefSeq" id="WP_095482578.1">
    <property type="nucleotide sequence ID" value="NZ_CP088153.1"/>
</dbReference>
<evidence type="ECO:0000313" key="1">
    <source>
        <dbReference type="EMBL" id="PAQ04305.1"/>
    </source>
</evidence>
<reference evidence="2" key="1">
    <citation type="submission" date="2017-08" db="EMBL/GenBank/DDBJ databases">
        <title>Mesorhizobium wenxinae sp. nov., a novel rhizobial species isolated from root nodules of chickpea (Cicer arietinum L.).</title>
        <authorList>
            <person name="Zhang J."/>
        </authorList>
    </citation>
    <scope>NUCLEOTIDE SEQUENCE [LARGE SCALE GENOMIC DNA]</scope>
    <source>
        <strain evidence="2">USDA 3392</strain>
    </source>
</reference>
<dbReference type="Gene3D" id="1.10.287.160">
    <property type="entry name" value="HR1 repeat"/>
    <property type="match status" value="1"/>
</dbReference>
<dbReference type="AlphaFoldDB" id="A0AB36RID4"/>
<name>A0AB36RID4_9HYPH</name>
<dbReference type="SUPFAM" id="SSF109631">
    <property type="entry name" value="Transcriptional repressor TraM"/>
    <property type="match status" value="1"/>
</dbReference>
<accession>A0AB36RID4</accession>
<proteinExistence type="predicted"/>
<dbReference type="Pfam" id="PF09228">
    <property type="entry name" value="Prok-TraM"/>
    <property type="match status" value="1"/>
</dbReference>
<keyword evidence="2" id="KW-1185">Reference proteome</keyword>
<dbReference type="InterPro" id="IPR036336">
    <property type="entry name" value="Tscrpt_rep_TraM_sf"/>
</dbReference>
<gene>
    <name evidence="1" type="ORF">CIT25_00215</name>
</gene>
<sequence length="102" mass="11384">MESDDATLKEKFELRPIVGLTSGLPPTDLETLTIDAIRTHRRLVDKADQLFQALPEEYKSRNVIGGARHLCYIEASMEMHAQMSVVNTLISILGYIPKASVN</sequence>
<dbReference type="InterPro" id="IPR015309">
    <property type="entry name" value="Tscrpt_rep_TraM"/>
</dbReference>
<dbReference type="EMBL" id="NPKI01000001">
    <property type="protein sequence ID" value="PAQ04305.1"/>
    <property type="molecule type" value="Genomic_DNA"/>
</dbReference>
<dbReference type="PIRSF" id="PIRSF017930">
    <property type="entry name" value="Transcript_repress_TraM"/>
    <property type="match status" value="1"/>
</dbReference>